<gene>
    <name evidence="3" type="ORF">PTTW11_02530</name>
</gene>
<dbReference type="GO" id="GO:0008270">
    <property type="term" value="F:zinc ion binding"/>
    <property type="evidence" value="ECO:0007669"/>
    <property type="project" value="InterPro"/>
</dbReference>
<name>A0A6S6VET1_9PLEO</name>
<evidence type="ECO:0000313" key="3">
    <source>
        <dbReference type="EMBL" id="CAE7013589.1"/>
    </source>
</evidence>
<dbReference type="EMBL" id="HG992978">
    <property type="protein sequence ID" value="CAE7013589.1"/>
    <property type="molecule type" value="Genomic_DNA"/>
</dbReference>
<proteinExistence type="predicted"/>
<dbReference type="GO" id="GO:0003676">
    <property type="term" value="F:nucleic acid binding"/>
    <property type="evidence" value="ECO:0007669"/>
    <property type="project" value="InterPro"/>
</dbReference>
<evidence type="ECO:0000259" key="2">
    <source>
        <dbReference type="PROSITE" id="PS50158"/>
    </source>
</evidence>
<evidence type="ECO:0000256" key="1">
    <source>
        <dbReference type="SAM" id="MobiDB-lite"/>
    </source>
</evidence>
<feature type="domain" description="CCHC-type" evidence="2">
    <location>
        <begin position="284"/>
        <end position="297"/>
    </location>
</feature>
<dbReference type="InterPro" id="IPR036875">
    <property type="entry name" value="Znf_CCHC_sf"/>
</dbReference>
<feature type="domain" description="CCHC-type" evidence="2">
    <location>
        <begin position="336"/>
        <end position="349"/>
    </location>
</feature>
<dbReference type="Proteomes" id="UP000472372">
    <property type="component" value="Chromosome 2"/>
</dbReference>
<dbReference type="SUPFAM" id="SSF57756">
    <property type="entry name" value="Retrovirus zinc finger-like domains"/>
    <property type="match status" value="2"/>
</dbReference>
<dbReference type="Gene3D" id="4.10.60.10">
    <property type="entry name" value="Zinc finger, CCHC-type"/>
    <property type="match status" value="2"/>
</dbReference>
<organism evidence="3 4">
    <name type="scientific">Pyrenophora teres f. teres</name>
    <dbReference type="NCBI Taxonomy" id="97479"/>
    <lineage>
        <taxon>Eukaryota</taxon>
        <taxon>Fungi</taxon>
        <taxon>Dikarya</taxon>
        <taxon>Ascomycota</taxon>
        <taxon>Pezizomycotina</taxon>
        <taxon>Dothideomycetes</taxon>
        <taxon>Pleosporomycetidae</taxon>
        <taxon>Pleosporales</taxon>
        <taxon>Pleosporineae</taxon>
        <taxon>Pleosporaceae</taxon>
        <taxon>Pyrenophora</taxon>
    </lineage>
</organism>
<feature type="domain" description="CCHC-type" evidence="2">
    <location>
        <begin position="308"/>
        <end position="323"/>
    </location>
</feature>
<dbReference type="PROSITE" id="PS50158">
    <property type="entry name" value="ZF_CCHC"/>
    <property type="match status" value="3"/>
</dbReference>
<dbReference type="Pfam" id="PF00098">
    <property type="entry name" value="zf-CCHC"/>
    <property type="match status" value="3"/>
</dbReference>
<sequence>MATMNKFKSAPKKLTVHQLAELKTGRKANIMIGPKGNRYIALEGVSADLLAHFSGTAHKKLIEEKGTVLTIPNGSKKAVLWIYKYMQAGQRDPQGLETFESLNSDVLVLLYKHCVSLEYALLQHRIYHRLKGSLIESLPTIQEVEQYQTAIPLLYQYAVQIIAVEMINPWTCDYTAYQELTETNEAYGKDLDEAIQKLLTTAIKRGKEYYACTKNPEVIWSKKYKDAVSAGKKPPKEPNLGKFTKNPVPNQAPGLFNNTKTEPRGAARNTPAIQGAKSQVPFMCYKCRGEGHLARNCTVKLEPKPAICYKCHEAGHIARKCTKVPPAPITKKPFTCYNCGESGHMARECTLLDRRHVVPVIEVGDFGGGLQTCDRVVRKGALTRTGMRI</sequence>
<dbReference type="PANTHER" id="PTHR23002">
    <property type="entry name" value="ZINC FINGER CCHC DOMAIN CONTAINING PROTEIN"/>
    <property type="match status" value="1"/>
</dbReference>
<reference evidence="3" key="1">
    <citation type="submission" date="2021-02" db="EMBL/GenBank/DDBJ databases">
        <authorList>
            <person name="Syme A R."/>
            <person name="Syme A R."/>
            <person name="Moolhuijzen P."/>
        </authorList>
    </citation>
    <scope>NUCLEOTIDE SEQUENCE</scope>
    <source>
        <strain evidence="3">W1-1</strain>
    </source>
</reference>
<protein>
    <submittedName>
        <fullName evidence="3">AIR1</fullName>
    </submittedName>
</protein>
<dbReference type="SMART" id="SM00343">
    <property type="entry name" value="ZnF_C2HC"/>
    <property type="match status" value="3"/>
</dbReference>
<accession>A0A6S6VET1</accession>
<evidence type="ECO:0000313" key="4">
    <source>
        <dbReference type="Proteomes" id="UP000472372"/>
    </source>
</evidence>
<feature type="region of interest" description="Disordered" evidence="1">
    <location>
        <begin position="230"/>
        <end position="267"/>
    </location>
</feature>
<dbReference type="InterPro" id="IPR001878">
    <property type="entry name" value="Znf_CCHC"/>
</dbReference>
<dbReference type="InterPro" id="IPR051714">
    <property type="entry name" value="Znf_CCHC_NABP"/>
</dbReference>
<dbReference type="AlphaFoldDB" id="A0A6S6VET1"/>